<feature type="region of interest" description="Disordered" evidence="1">
    <location>
        <begin position="121"/>
        <end position="161"/>
    </location>
</feature>
<feature type="region of interest" description="Disordered" evidence="1">
    <location>
        <begin position="188"/>
        <end position="219"/>
    </location>
</feature>
<evidence type="ECO:0000256" key="1">
    <source>
        <dbReference type="SAM" id="MobiDB-lite"/>
    </source>
</evidence>
<dbReference type="Gene3D" id="3.30.70.1070">
    <property type="entry name" value="Sporulation related repeat"/>
    <property type="match status" value="1"/>
</dbReference>
<evidence type="ECO:0000313" key="4">
    <source>
        <dbReference type="Proteomes" id="UP000241444"/>
    </source>
</evidence>
<comment type="caution">
    <text evidence="3">The sequence shown here is derived from an EMBL/GenBank/DDBJ whole genome shotgun (WGS) entry which is preliminary data.</text>
</comment>
<accession>A0A2P7BQA0</accession>
<organism evidence="3 4">
    <name type="scientific">Phyllobacterium brassicacearum</name>
    <dbReference type="NCBI Taxonomy" id="314235"/>
    <lineage>
        <taxon>Bacteria</taxon>
        <taxon>Pseudomonadati</taxon>
        <taxon>Pseudomonadota</taxon>
        <taxon>Alphaproteobacteria</taxon>
        <taxon>Hyphomicrobiales</taxon>
        <taxon>Phyllobacteriaceae</taxon>
        <taxon>Phyllobacterium</taxon>
    </lineage>
</organism>
<dbReference type="EMBL" id="PGGO01000008">
    <property type="protein sequence ID" value="PSH68653.1"/>
    <property type="molecule type" value="Genomic_DNA"/>
</dbReference>
<proteinExistence type="predicted"/>
<feature type="region of interest" description="Disordered" evidence="1">
    <location>
        <begin position="585"/>
        <end position="627"/>
    </location>
</feature>
<evidence type="ECO:0000313" key="3">
    <source>
        <dbReference type="EMBL" id="PSH68653.1"/>
    </source>
</evidence>
<dbReference type="Proteomes" id="UP000241444">
    <property type="component" value="Unassembled WGS sequence"/>
</dbReference>
<feature type="compositionally biased region" description="Low complexity" evidence="1">
    <location>
        <begin position="710"/>
        <end position="731"/>
    </location>
</feature>
<feature type="compositionally biased region" description="Basic and acidic residues" evidence="1">
    <location>
        <begin position="596"/>
        <end position="606"/>
    </location>
</feature>
<feature type="domain" description="SPOR" evidence="2">
    <location>
        <begin position="787"/>
        <end position="870"/>
    </location>
</feature>
<keyword evidence="4" id="KW-1185">Reference proteome</keyword>
<dbReference type="PROSITE" id="PS51724">
    <property type="entry name" value="SPOR"/>
    <property type="match status" value="1"/>
</dbReference>
<dbReference type="InterPro" id="IPR007730">
    <property type="entry name" value="SPOR-like_dom"/>
</dbReference>
<name>A0A2P7BQA0_9HYPH</name>
<dbReference type="GO" id="GO:0042834">
    <property type="term" value="F:peptidoglycan binding"/>
    <property type="evidence" value="ECO:0007669"/>
    <property type="project" value="InterPro"/>
</dbReference>
<feature type="region of interest" description="Disordered" evidence="1">
    <location>
        <begin position="652"/>
        <end position="731"/>
    </location>
</feature>
<feature type="compositionally biased region" description="Low complexity" evidence="1">
    <location>
        <begin position="652"/>
        <end position="689"/>
    </location>
</feature>
<dbReference type="OrthoDB" id="7338235at2"/>
<dbReference type="AlphaFoldDB" id="A0A2P7BQA0"/>
<feature type="region of interest" description="Disordered" evidence="1">
    <location>
        <begin position="1"/>
        <end position="23"/>
    </location>
</feature>
<sequence length="870" mass="91492">MADNYIQRSHRQDDSRLGNDDPLLELSRIMGAPEDEESTAGSNDDLALDLERELMGGFDEQVTVQSAGAIPDDQHAADDDHLAVQEFQDSIEREMALSEPSSDHQAIAAAVAAYEEPDYADYEPDASYADGEAGEGTAPVANAEPVAPQYEERPGVAAPSLSLEDELETLLSGSAQPVVQRSANASWGYGSQTQVAGRTEPAPLISRTTSYQPPAAPEPEIPQAAEVHEPITYDATEDQVQDSEHEDFDTEELMAAFDDFEVSADSDEVTAHSEEEQALPVEHNEPVFPRYHSVVQSEVNAREPITVPVASPVASAPRLPEVHDLSDYADELDRAASSLDAPDVDTVAVTENRVEQTEALNLPAVHYEDDVPPHSGLGELETEFAEVFGSIEAEDPRTAHAAHEEAPKSETEQDQYADIFADVFGNQAEQEHYSPSGYAAAAGAAAVGMAGAAAQKSRSQAYRNGPEEDADFGYDPQRDEVEIAATPYGQQETKARRSSYFVPGVAAAVVLVAVAGAVAYKWTGNSGGEPVVIMADKTPIKVQPETTSTAVVPNQDKAVYDKEATIAPEAPKQDQLVTTREDPVDLAADEDEDMPATDKVEERVDPASEDVATSEPPAQRNGAIAPRKVQTMVVKPDGTMVAAIPQEGEALSAGPAAAPAERPEPALAPVASNAPAPAPAADANMSAQPDESADDAIGSLVQGNEPPAPGQAGAPAPVAAKPAPTAPAAGKLPAKPVETKKITQETVASASPKNIPVVESRPSEQPLDIVDRVPPKNAAGQQVASTAPAAGSYMIQIASQPNVEGAQKTYASLSQKYASVIGGRGVDIKQAEIAGKGTFFRVRIPAGSKSDAVALCTKYKSAGGSCFVTQ</sequence>
<evidence type="ECO:0000259" key="2">
    <source>
        <dbReference type="PROSITE" id="PS51724"/>
    </source>
</evidence>
<feature type="region of interest" description="Disordered" evidence="1">
    <location>
        <begin position="264"/>
        <end position="285"/>
    </location>
</feature>
<dbReference type="InterPro" id="IPR036680">
    <property type="entry name" value="SPOR-like_sf"/>
</dbReference>
<reference evidence="4" key="1">
    <citation type="submission" date="2017-11" db="EMBL/GenBank/DDBJ databases">
        <authorList>
            <person name="Kuznetsova I."/>
            <person name="Sazanova A."/>
            <person name="Chirak E."/>
            <person name="Safronova V."/>
            <person name="Willems A."/>
        </authorList>
    </citation>
    <scope>NUCLEOTIDE SEQUENCE [LARGE SCALE GENOMIC DNA]</scope>
    <source>
        <strain evidence="4">STM 196</strain>
    </source>
</reference>
<feature type="region of interest" description="Disordered" evidence="1">
    <location>
        <begin position="744"/>
        <end position="764"/>
    </location>
</feature>
<gene>
    <name evidence="3" type="ORF">CU102_12915</name>
</gene>
<dbReference type="Pfam" id="PF05036">
    <property type="entry name" value="SPOR"/>
    <property type="match status" value="1"/>
</dbReference>
<feature type="compositionally biased region" description="Basic and acidic residues" evidence="1">
    <location>
        <begin position="10"/>
        <end position="19"/>
    </location>
</feature>
<protein>
    <recommendedName>
        <fullName evidence="2">SPOR domain-containing protein</fullName>
    </recommendedName>
</protein>